<keyword evidence="4" id="KW-0539">Nucleus</keyword>
<dbReference type="CDD" id="cd14687">
    <property type="entry name" value="bZIP_ATF2"/>
    <property type="match status" value="1"/>
</dbReference>
<evidence type="ECO:0000256" key="4">
    <source>
        <dbReference type="ARBA" id="ARBA00023242"/>
    </source>
</evidence>
<dbReference type="Pfam" id="PF11786">
    <property type="entry name" value="Aft1_HRA"/>
    <property type="match status" value="1"/>
</dbReference>
<dbReference type="OrthoDB" id="295274at2759"/>
<feature type="compositionally biased region" description="Basic residues" evidence="6">
    <location>
        <begin position="186"/>
        <end position="196"/>
    </location>
</feature>
<protein>
    <submittedName>
        <fullName evidence="8">Transcription factor</fullName>
    </submittedName>
</protein>
<evidence type="ECO:0000256" key="2">
    <source>
        <dbReference type="ARBA" id="ARBA00023015"/>
    </source>
</evidence>
<keyword evidence="2" id="KW-0805">Transcription regulation</keyword>
<dbReference type="InterPro" id="IPR046347">
    <property type="entry name" value="bZIP_sf"/>
</dbReference>
<name>A0A9W8L794_9FUNG</name>
<dbReference type="PANTHER" id="PTHR19304">
    <property type="entry name" value="CYCLIC-AMP RESPONSE ELEMENT BINDING PROTEIN"/>
    <property type="match status" value="1"/>
</dbReference>
<feature type="compositionally biased region" description="Polar residues" evidence="6">
    <location>
        <begin position="197"/>
        <end position="215"/>
    </location>
</feature>
<evidence type="ECO:0000259" key="7">
    <source>
        <dbReference type="PROSITE" id="PS50217"/>
    </source>
</evidence>
<sequence>MPAVWGPNSLRSGPLSPAMLGGPTATSGTPKSLLSSTPGAPRLGHTDPALHSGLTPYVAGEAHPTAGATRAFGPIRMPQSLVTPNLQAAMQATVNGQEVMSTPGGTLHIAPLRNHPPSMESRRPSPPVAPQAPLAIMMPERQKLPSRPYGPEPAMPQAYMPKQPPARAKRARQADVEETLANQKIITKRKNKRKNHSSPSDHFSRESSPAPTQEFSDNEDSIDPYATHGADGQPLTEEEKRKQFLERNRIAALKCRQRKKKQLQELQERHDFMLQENERLRKDYMELREVALQARALLAAHVDCPVARANGVNGLDSLPPGLPTPSLRPLIPSNMTEAEYARKIIDAIPPASNGVPVHMMHAPAGPHRSGRRPEAYSHRPASMFSDPHYEQPPRRVYYD</sequence>
<evidence type="ECO:0000256" key="3">
    <source>
        <dbReference type="ARBA" id="ARBA00023163"/>
    </source>
</evidence>
<evidence type="ECO:0000313" key="9">
    <source>
        <dbReference type="Proteomes" id="UP001151516"/>
    </source>
</evidence>
<dbReference type="InterPro" id="IPR021755">
    <property type="entry name" value="TF_Aft1_HRA"/>
</dbReference>
<evidence type="ECO:0000256" key="1">
    <source>
        <dbReference type="ARBA" id="ARBA00004123"/>
    </source>
</evidence>
<dbReference type="SMART" id="SM00338">
    <property type="entry name" value="BRLZ"/>
    <property type="match status" value="1"/>
</dbReference>
<dbReference type="GO" id="GO:0003700">
    <property type="term" value="F:DNA-binding transcription factor activity"/>
    <property type="evidence" value="ECO:0007669"/>
    <property type="project" value="InterPro"/>
</dbReference>
<keyword evidence="9" id="KW-1185">Reference proteome</keyword>
<feature type="region of interest" description="Disordered" evidence="6">
    <location>
        <begin position="1"/>
        <end position="58"/>
    </location>
</feature>
<organism evidence="8 9">
    <name type="scientific">Coemansia spiralis</name>
    <dbReference type="NCBI Taxonomy" id="417178"/>
    <lineage>
        <taxon>Eukaryota</taxon>
        <taxon>Fungi</taxon>
        <taxon>Fungi incertae sedis</taxon>
        <taxon>Zoopagomycota</taxon>
        <taxon>Kickxellomycotina</taxon>
        <taxon>Kickxellomycetes</taxon>
        <taxon>Kickxellales</taxon>
        <taxon>Kickxellaceae</taxon>
        <taxon>Coemansia</taxon>
    </lineage>
</organism>
<comment type="subcellular location">
    <subcellularLocation>
        <location evidence="1">Nucleus</location>
    </subcellularLocation>
</comment>
<proteinExistence type="predicted"/>
<feature type="region of interest" description="Disordered" evidence="6">
    <location>
        <begin position="358"/>
        <end position="399"/>
    </location>
</feature>
<dbReference type="Proteomes" id="UP001151516">
    <property type="component" value="Unassembled WGS sequence"/>
</dbReference>
<keyword evidence="3" id="KW-0804">Transcription</keyword>
<feature type="region of interest" description="Disordered" evidence="6">
    <location>
        <begin position="143"/>
        <end position="237"/>
    </location>
</feature>
<comment type="caution">
    <text evidence="8">The sequence shown here is derived from an EMBL/GenBank/DDBJ whole genome shotgun (WGS) entry which is preliminary data.</text>
</comment>
<dbReference type="PROSITE" id="PS50217">
    <property type="entry name" value="BZIP"/>
    <property type="match status" value="1"/>
</dbReference>
<feature type="compositionally biased region" description="Polar residues" evidence="6">
    <location>
        <begin position="24"/>
        <end position="38"/>
    </location>
</feature>
<dbReference type="EMBL" id="JANBTX010000004">
    <property type="protein sequence ID" value="KAJ2691083.1"/>
    <property type="molecule type" value="Genomic_DNA"/>
</dbReference>
<evidence type="ECO:0000256" key="5">
    <source>
        <dbReference type="SAM" id="Coils"/>
    </source>
</evidence>
<feature type="domain" description="BZIP" evidence="7">
    <location>
        <begin position="238"/>
        <end position="301"/>
    </location>
</feature>
<dbReference type="InterPro" id="IPR004827">
    <property type="entry name" value="bZIP"/>
</dbReference>
<evidence type="ECO:0000256" key="6">
    <source>
        <dbReference type="SAM" id="MobiDB-lite"/>
    </source>
</evidence>
<feature type="coiled-coil region" evidence="5">
    <location>
        <begin position="256"/>
        <end position="297"/>
    </location>
</feature>
<accession>A0A9W8L794</accession>
<dbReference type="Pfam" id="PF00170">
    <property type="entry name" value="bZIP_1"/>
    <property type="match status" value="1"/>
</dbReference>
<dbReference type="Gene3D" id="1.20.5.170">
    <property type="match status" value="1"/>
</dbReference>
<feature type="compositionally biased region" description="Basic and acidic residues" evidence="6">
    <location>
        <begin position="387"/>
        <end position="399"/>
    </location>
</feature>
<dbReference type="GO" id="GO:0005634">
    <property type="term" value="C:nucleus"/>
    <property type="evidence" value="ECO:0007669"/>
    <property type="project" value="UniProtKB-SubCell"/>
</dbReference>
<dbReference type="SUPFAM" id="SSF57959">
    <property type="entry name" value="Leucine zipper domain"/>
    <property type="match status" value="1"/>
</dbReference>
<keyword evidence="5" id="KW-0175">Coiled coil</keyword>
<gene>
    <name evidence="8" type="primary">SKO1</name>
    <name evidence="8" type="ORF">IWW39_000291</name>
</gene>
<dbReference type="InterPro" id="IPR051027">
    <property type="entry name" value="bZIP_transcription_factors"/>
</dbReference>
<dbReference type="AlphaFoldDB" id="A0A9W8L794"/>
<evidence type="ECO:0000313" key="8">
    <source>
        <dbReference type="EMBL" id="KAJ2691083.1"/>
    </source>
</evidence>
<reference evidence="8" key="1">
    <citation type="submission" date="2022-07" db="EMBL/GenBank/DDBJ databases">
        <title>Phylogenomic reconstructions and comparative analyses of Kickxellomycotina fungi.</title>
        <authorList>
            <person name="Reynolds N.K."/>
            <person name="Stajich J.E."/>
            <person name="Barry K."/>
            <person name="Grigoriev I.V."/>
            <person name="Crous P."/>
            <person name="Smith M.E."/>
        </authorList>
    </citation>
    <scope>NUCLEOTIDE SEQUENCE</scope>
    <source>
        <strain evidence="8">CBS 109367</strain>
    </source>
</reference>